<keyword evidence="6" id="KW-0411">Iron-sulfur</keyword>
<accession>A0ABS5LRR6</accession>
<evidence type="ECO:0000256" key="5">
    <source>
        <dbReference type="ARBA" id="ARBA00023004"/>
    </source>
</evidence>
<proteinExistence type="inferred from homology"/>
<dbReference type="Pfam" id="PF10589">
    <property type="entry name" value="NADH_4Fe-4S"/>
    <property type="match status" value="1"/>
</dbReference>
<dbReference type="EMBL" id="JAANES010000002">
    <property type="protein sequence ID" value="MBS3018986.1"/>
    <property type="molecule type" value="Genomic_DNA"/>
</dbReference>
<evidence type="ECO:0000256" key="2">
    <source>
        <dbReference type="ARBA" id="ARBA00007523"/>
    </source>
</evidence>
<reference evidence="8 9" key="1">
    <citation type="submission" date="2020-03" db="EMBL/GenBank/DDBJ databases">
        <title>The role of nitrogen metabolism on polyethylene biodegradation.</title>
        <authorList>
            <person name="Peixoto J."/>
            <person name="Vizzotto C.S."/>
            <person name="Ramos A."/>
            <person name="Alves G."/>
            <person name="Steindorff A."/>
            <person name="Kruger R."/>
        </authorList>
    </citation>
    <scope>NUCLEOTIDE SEQUENCE [LARGE SCALE GENOMIC DNA]</scope>
    <source>
        <strain evidence="8 9">PE63</strain>
    </source>
</reference>
<dbReference type="Gene3D" id="6.10.250.1450">
    <property type="match status" value="1"/>
</dbReference>
<comment type="cofactor">
    <cofactor evidence="1">
        <name>FMN</name>
        <dbReference type="ChEBI" id="CHEBI:58210"/>
    </cofactor>
</comment>
<dbReference type="PANTHER" id="PTHR43578">
    <property type="entry name" value="NADH-QUINONE OXIDOREDUCTASE SUBUNIT F"/>
    <property type="match status" value="1"/>
</dbReference>
<dbReference type="Pfam" id="PF01512">
    <property type="entry name" value="Complex1_51K"/>
    <property type="match status" value="1"/>
</dbReference>
<protein>
    <recommendedName>
        <fullName evidence="7">NADH-ubiquinone oxidoreductase 51kDa subunit iron-sulphur binding domain-containing protein</fullName>
    </recommendedName>
</protein>
<dbReference type="Gene3D" id="1.10.10.1590">
    <property type="entry name" value="NADH-quinone oxidoreductase subunit E"/>
    <property type="match status" value="1"/>
</dbReference>
<evidence type="ECO:0000256" key="3">
    <source>
        <dbReference type="ARBA" id="ARBA00022485"/>
    </source>
</evidence>
<sequence length="717" mass="75105">MPAIQGKIIPITFDGAASAGSALGGHERQALEHAIADHASRPGSLIELLHSLQNALGFIPRAAVPAIAEALNLSRAEVHGVVSYYPHLREQPHGRTLIQICRAEACKSRGADALFAHAQATLGCLAHGTSADGSVTLEPVYCLGLCAQSPAVMVDESEVHARMTEGRLDALLAEIQQEQLETKADKTLTAIENEAIAAARIYVPRDAAALAVGADAVAEALQRECAARGLAVELVRNGSRGLLWLETLVEVETAQGRVAYGPVQAADVPGLLDAGMLQGGPHALCHGLTEQMPYLARQERLTFARVGIVDPLSLRDYEAHGGWQGLRAAAAMAPEAIVRQVLESGLRGRGGAAFPAGIKWKTVVAAAGSQKYIACNADEGDSGTFADRLLMEGDPFCLIEGMAIAALAVGATQGYIYVRSEYPHAIAVLNEAIARASAAGWLGGNVAGSGKAFQLQVRKGAGSYVCGEETAMLESIEGRRGIVRAKPPLPAIEGLFGKPTVINNVITLATVPIILARGAAFYQGYGMGRSRGTLPFQLAGNIAQGGLVEKAFGLTLRELVQDFGGGTASGRPIKAIQVGGPLGSYVAPEDWDDPLDYEAYAAKSNVVGHGGLVVHDDGADMAQLARYAMEFCAIESCGKCTPCRIGSTRGVEVIDRITRLGGAEHAANVALLESLCDTMQHGSLCAMGGMTPYPVRSALQHYPQDFGIEPVQTVNPA</sequence>
<dbReference type="SMART" id="SM00928">
    <property type="entry name" value="NADH_4Fe-4S"/>
    <property type="match status" value="1"/>
</dbReference>
<evidence type="ECO:0000256" key="4">
    <source>
        <dbReference type="ARBA" id="ARBA00022723"/>
    </source>
</evidence>
<dbReference type="InterPro" id="IPR019575">
    <property type="entry name" value="Nuop51_4Fe4S-bd"/>
</dbReference>
<name>A0ABS5LRR6_9BURK</name>
<feature type="domain" description="NADH-ubiquinone oxidoreductase 51kDa subunit iron-sulphur binding" evidence="7">
    <location>
        <begin position="622"/>
        <end position="667"/>
    </location>
</feature>
<comment type="similarity">
    <text evidence="2">Belongs to the complex I 51 kDa subunit family.</text>
</comment>
<dbReference type="SUPFAM" id="SSF52833">
    <property type="entry name" value="Thioredoxin-like"/>
    <property type="match status" value="2"/>
</dbReference>
<evidence type="ECO:0000313" key="8">
    <source>
        <dbReference type="EMBL" id="MBS3018986.1"/>
    </source>
</evidence>
<keyword evidence="4" id="KW-0479">Metal-binding</keyword>
<dbReference type="InterPro" id="IPR037225">
    <property type="entry name" value="Nuo51_FMN-bd_sf"/>
</dbReference>
<keyword evidence="9" id="KW-1185">Reference proteome</keyword>
<dbReference type="Gene3D" id="1.20.1440.230">
    <property type="entry name" value="NADH-ubiquinone oxidoreductase 51kDa subunit, iron-sulphur binding domain"/>
    <property type="match status" value="1"/>
</dbReference>
<dbReference type="RefSeq" id="WP_211456842.1">
    <property type="nucleotide sequence ID" value="NZ_JAANES010000002.1"/>
</dbReference>
<dbReference type="Proteomes" id="UP001647436">
    <property type="component" value="Unassembled WGS sequence"/>
</dbReference>
<dbReference type="SUPFAM" id="SSF142984">
    <property type="entry name" value="Nqo1 middle domain-like"/>
    <property type="match status" value="1"/>
</dbReference>
<dbReference type="PANTHER" id="PTHR43578:SF3">
    <property type="entry name" value="NADH-QUINONE OXIDOREDUCTASE SUBUNIT F"/>
    <property type="match status" value="1"/>
</dbReference>
<dbReference type="PROSITE" id="PS00645">
    <property type="entry name" value="COMPLEX1_51K_2"/>
    <property type="match status" value="1"/>
</dbReference>
<dbReference type="InterPro" id="IPR011538">
    <property type="entry name" value="Nuo51_FMN-bd"/>
</dbReference>
<dbReference type="Gene3D" id="3.40.50.11540">
    <property type="entry name" value="NADH-ubiquinone oxidoreductase 51kDa subunit"/>
    <property type="match status" value="1"/>
</dbReference>
<dbReference type="Gene3D" id="3.40.30.10">
    <property type="entry name" value="Glutaredoxin"/>
    <property type="match status" value="1"/>
</dbReference>
<organism evidence="8 9">
    <name type="scientific">Comamonas brasiliensis</name>
    <dbReference type="NCBI Taxonomy" id="1812482"/>
    <lineage>
        <taxon>Bacteria</taxon>
        <taxon>Pseudomonadati</taxon>
        <taxon>Pseudomonadota</taxon>
        <taxon>Betaproteobacteria</taxon>
        <taxon>Burkholderiales</taxon>
        <taxon>Comamonadaceae</taxon>
        <taxon>Comamonas</taxon>
    </lineage>
</organism>
<dbReference type="InterPro" id="IPR001949">
    <property type="entry name" value="NADH-UbQ_OxRdtase_51kDa_CS"/>
</dbReference>
<dbReference type="SUPFAM" id="SSF142019">
    <property type="entry name" value="Nqo1 FMN-binding domain-like"/>
    <property type="match status" value="1"/>
</dbReference>
<dbReference type="CDD" id="cd03063">
    <property type="entry name" value="TRX_Fd_FDH_beta"/>
    <property type="match status" value="1"/>
</dbReference>
<dbReference type="SUPFAM" id="SSF140490">
    <property type="entry name" value="Nqo1C-terminal domain-like"/>
    <property type="match status" value="1"/>
</dbReference>
<evidence type="ECO:0000313" key="9">
    <source>
        <dbReference type="Proteomes" id="UP001647436"/>
    </source>
</evidence>
<evidence type="ECO:0000256" key="1">
    <source>
        <dbReference type="ARBA" id="ARBA00001917"/>
    </source>
</evidence>
<keyword evidence="3" id="KW-0004">4Fe-4S</keyword>
<evidence type="ECO:0000256" key="6">
    <source>
        <dbReference type="ARBA" id="ARBA00023014"/>
    </source>
</evidence>
<comment type="caution">
    <text evidence="8">The sequence shown here is derived from an EMBL/GenBank/DDBJ whole genome shotgun (WGS) entry which is preliminary data.</text>
</comment>
<dbReference type="CDD" id="cd03081">
    <property type="entry name" value="TRX_Fd_NuoE_FDH_gamma"/>
    <property type="match status" value="1"/>
</dbReference>
<dbReference type="InterPro" id="IPR041921">
    <property type="entry name" value="NuoE_N"/>
</dbReference>
<dbReference type="Gene3D" id="3.10.20.600">
    <property type="match status" value="1"/>
</dbReference>
<dbReference type="Pfam" id="PF01257">
    <property type="entry name" value="2Fe-2S_thioredx"/>
    <property type="match status" value="1"/>
</dbReference>
<dbReference type="NCBIfam" id="NF004638">
    <property type="entry name" value="PRK05988.1"/>
    <property type="match status" value="1"/>
</dbReference>
<dbReference type="InterPro" id="IPR036249">
    <property type="entry name" value="Thioredoxin-like_sf"/>
</dbReference>
<dbReference type="InterPro" id="IPR037207">
    <property type="entry name" value="Nuop51_4Fe4S-bd_sf"/>
</dbReference>
<gene>
    <name evidence="8" type="ORF">DJFAAGMI_01725</name>
</gene>
<evidence type="ECO:0000259" key="7">
    <source>
        <dbReference type="SMART" id="SM00928"/>
    </source>
</evidence>
<keyword evidence="5" id="KW-0408">Iron</keyword>